<dbReference type="EMBL" id="LKTS01000023">
    <property type="protein sequence ID" value="PKD18388.1"/>
    <property type="molecule type" value="Genomic_DNA"/>
</dbReference>
<reference evidence="1 2" key="1">
    <citation type="submission" date="2015-10" db="EMBL/GenBank/DDBJ databases">
        <title>Draft genome sequence of Salegentibacter salinarum KCTC 12975.</title>
        <authorList>
            <person name="Lin W."/>
            <person name="Zheng Q."/>
        </authorList>
    </citation>
    <scope>NUCLEOTIDE SEQUENCE [LARGE SCALE GENOMIC DNA]</scope>
    <source>
        <strain evidence="1 2">KCTC 12975</strain>
    </source>
</reference>
<sequence>MKNIESIQEMPVQEEFSKEIIDNLLELHRQLILLEQLDGGSKIPFLRKIVILRDYFWDLDIEEYLYDHEDLGYIYDNLERLMEEIKIYVPFPKRTS</sequence>
<comment type="caution">
    <text evidence="1">The sequence shown here is derived from an EMBL/GenBank/DDBJ whole genome shotgun (WGS) entry which is preliminary data.</text>
</comment>
<dbReference type="RefSeq" id="WP_079712020.1">
    <property type="nucleotide sequence ID" value="NZ_FUZC01000002.1"/>
</dbReference>
<dbReference type="OrthoDB" id="1448439at2"/>
<evidence type="ECO:0000313" key="1">
    <source>
        <dbReference type="EMBL" id="PKD18388.1"/>
    </source>
</evidence>
<gene>
    <name evidence="1" type="ORF">APR41_04355</name>
</gene>
<evidence type="ECO:0000313" key="2">
    <source>
        <dbReference type="Proteomes" id="UP000232673"/>
    </source>
</evidence>
<keyword evidence="2" id="KW-1185">Reference proteome</keyword>
<dbReference type="Proteomes" id="UP000232673">
    <property type="component" value="Unassembled WGS sequence"/>
</dbReference>
<protein>
    <submittedName>
        <fullName evidence="1">Uncharacterized protein</fullName>
    </submittedName>
</protein>
<accession>A0A2N0TUN5</accession>
<proteinExistence type="predicted"/>
<dbReference type="AlphaFoldDB" id="A0A2N0TUN5"/>
<organism evidence="1 2">
    <name type="scientific">Salegentibacter salinarum</name>
    <dbReference type="NCBI Taxonomy" id="447422"/>
    <lineage>
        <taxon>Bacteria</taxon>
        <taxon>Pseudomonadati</taxon>
        <taxon>Bacteroidota</taxon>
        <taxon>Flavobacteriia</taxon>
        <taxon>Flavobacteriales</taxon>
        <taxon>Flavobacteriaceae</taxon>
        <taxon>Salegentibacter</taxon>
    </lineage>
</organism>
<name>A0A2N0TUN5_9FLAO</name>